<proteinExistence type="predicted"/>
<dbReference type="SUPFAM" id="SSF48613">
    <property type="entry name" value="Heme oxygenase-like"/>
    <property type="match status" value="1"/>
</dbReference>
<comment type="caution">
    <text evidence="1">The sequence shown here is derived from an EMBL/GenBank/DDBJ whole genome shotgun (WGS) entry which is preliminary data.</text>
</comment>
<dbReference type="InterPro" id="IPR016084">
    <property type="entry name" value="Haem_Oase-like_multi-hlx"/>
</dbReference>
<dbReference type="RefSeq" id="WP_189133480.1">
    <property type="nucleotide sequence ID" value="NZ_BMMS01000019.1"/>
</dbReference>
<organism evidence="1 2">
    <name type="scientific">Wenjunlia tyrosinilytica</name>
    <dbReference type="NCBI Taxonomy" id="1544741"/>
    <lineage>
        <taxon>Bacteria</taxon>
        <taxon>Bacillati</taxon>
        <taxon>Actinomycetota</taxon>
        <taxon>Actinomycetes</taxon>
        <taxon>Kitasatosporales</taxon>
        <taxon>Streptomycetaceae</taxon>
        <taxon>Wenjunlia</taxon>
    </lineage>
</organism>
<accession>A0A917ZUT0</accession>
<keyword evidence="2" id="KW-1185">Reference proteome</keyword>
<evidence type="ECO:0000313" key="2">
    <source>
        <dbReference type="Proteomes" id="UP000641932"/>
    </source>
</evidence>
<protein>
    <submittedName>
        <fullName evidence="1">Uncharacterized protein</fullName>
    </submittedName>
</protein>
<gene>
    <name evidence="1" type="ORF">GCM10012280_43920</name>
</gene>
<dbReference type="EMBL" id="BMMS01000019">
    <property type="protein sequence ID" value="GGO92836.1"/>
    <property type="molecule type" value="Genomic_DNA"/>
</dbReference>
<reference evidence="1" key="1">
    <citation type="journal article" date="2014" name="Int. J. Syst. Evol. Microbiol.">
        <title>Complete genome sequence of Corynebacterium casei LMG S-19264T (=DSM 44701T), isolated from a smear-ripened cheese.</title>
        <authorList>
            <consortium name="US DOE Joint Genome Institute (JGI-PGF)"/>
            <person name="Walter F."/>
            <person name="Albersmeier A."/>
            <person name="Kalinowski J."/>
            <person name="Ruckert C."/>
        </authorList>
    </citation>
    <scope>NUCLEOTIDE SEQUENCE</scope>
    <source>
        <strain evidence="1">CGMCC 4.7201</strain>
    </source>
</reference>
<reference evidence="1" key="2">
    <citation type="submission" date="2020-09" db="EMBL/GenBank/DDBJ databases">
        <authorList>
            <person name="Sun Q."/>
            <person name="Zhou Y."/>
        </authorList>
    </citation>
    <scope>NUCLEOTIDE SEQUENCE</scope>
    <source>
        <strain evidence="1">CGMCC 4.7201</strain>
    </source>
</reference>
<dbReference type="AlphaFoldDB" id="A0A917ZUT0"/>
<dbReference type="Gene3D" id="1.20.910.10">
    <property type="entry name" value="Heme oxygenase-like"/>
    <property type="match status" value="1"/>
</dbReference>
<sequence length="218" mass="23756">MARSAWEAVEAVQRELAPESGANRLVGLIAEGKASRRTLGALAAEQRHIVSSDRRSFLHLAARSPADSPVAEFFEDLARGESEALGRLTPFAVACGHDGSSLRSYEPQPGCQGYPAYMAWMALNADPTSVPLALTANFAAWGGYCATVSEALERHYGFGAQARGFFDFFAEPDPEVQEKSLRAVQWGLDMGASLERSRGYGRMLQGYELMFWNTLADL</sequence>
<evidence type="ECO:0000313" key="1">
    <source>
        <dbReference type="EMBL" id="GGO92836.1"/>
    </source>
</evidence>
<dbReference type="Proteomes" id="UP000641932">
    <property type="component" value="Unassembled WGS sequence"/>
</dbReference>
<name>A0A917ZUT0_9ACTN</name>